<reference evidence="2 3" key="1">
    <citation type="submission" date="2021-01" db="EMBL/GenBank/DDBJ databases">
        <title>Carboxyliciviraga sp.nov., isolated from coastal sediments.</title>
        <authorList>
            <person name="Lu D."/>
            <person name="Zhang T."/>
        </authorList>
    </citation>
    <scope>NUCLEOTIDE SEQUENCE [LARGE SCALE GENOMIC DNA]</scope>
    <source>
        <strain evidence="2 3">N1Y132</strain>
    </source>
</reference>
<comment type="caution">
    <text evidence="2">The sequence shown here is derived from an EMBL/GenBank/DDBJ whole genome shotgun (WGS) entry which is preliminary data.</text>
</comment>
<gene>
    <name evidence="2" type="ORF">JIV24_21525</name>
</gene>
<dbReference type="EMBL" id="JAENRR010000106">
    <property type="protein sequence ID" value="MBK3519934.1"/>
    <property type="molecule type" value="Genomic_DNA"/>
</dbReference>
<evidence type="ECO:0000313" key="3">
    <source>
        <dbReference type="Proteomes" id="UP000605676"/>
    </source>
</evidence>
<evidence type="ECO:0000259" key="1">
    <source>
        <dbReference type="Pfam" id="PF14397"/>
    </source>
</evidence>
<protein>
    <recommendedName>
        <fullName evidence="1">Alpha-L-glutamate ligase-related protein ATP-grasp domain-containing protein</fullName>
    </recommendedName>
</protein>
<sequence length="356" mass="40941">MNKRLSFVYTYYECLQKANRFNKNLVVRYKTTYPERKNYTEKWDFWDSHVSHIYLSNIASLYGKIDYNVVPTNIYYSYIEPTLNNIPFVTSLEDKSQLDWLYTQHAPMVLLRNIHGNFYINGDSVNNNQVDISGVLENVPKVVVKQAVESHGGRNIQVFERKGSVYYNKKGNSLTLDYLLSNFRSNFVVQEYVRQHPFFAQFNPSSLNTLRVMTYRSVVDNQIRVLNVTLRVGAPGSIVDNRKFGGYAIGVTPSGYLRDFGVNNKGGVAKVFNGVKLNELKRIVGIDDIEQVAIESAKIHYHASVLGFDMSYTDDNKVKIIEVNTWDLGIDNIQQANGALFHQYTDEVIEFCKKRV</sequence>
<dbReference type="Pfam" id="PF14397">
    <property type="entry name" value="ATPgrasp_ST"/>
    <property type="match status" value="1"/>
</dbReference>
<organism evidence="2 3">
    <name type="scientific">Carboxylicivirga marina</name>
    <dbReference type="NCBI Taxonomy" id="2800988"/>
    <lineage>
        <taxon>Bacteria</taxon>
        <taxon>Pseudomonadati</taxon>
        <taxon>Bacteroidota</taxon>
        <taxon>Bacteroidia</taxon>
        <taxon>Marinilabiliales</taxon>
        <taxon>Marinilabiliaceae</taxon>
        <taxon>Carboxylicivirga</taxon>
    </lineage>
</organism>
<dbReference type="Proteomes" id="UP000605676">
    <property type="component" value="Unassembled WGS sequence"/>
</dbReference>
<proteinExistence type="predicted"/>
<accession>A0ABS1HRW8</accession>
<dbReference type="InterPro" id="IPR039523">
    <property type="entry name" value="RimK-rel_E_lig_ATP-grasp"/>
</dbReference>
<feature type="domain" description="Alpha-L-glutamate ligase-related protein ATP-grasp" evidence="1">
    <location>
        <begin position="121"/>
        <end position="339"/>
    </location>
</feature>
<name>A0ABS1HRW8_9BACT</name>
<dbReference type="RefSeq" id="WP_200467153.1">
    <property type="nucleotide sequence ID" value="NZ_JAENRR010000106.1"/>
</dbReference>
<evidence type="ECO:0000313" key="2">
    <source>
        <dbReference type="EMBL" id="MBK3519934.1"/>
    </source>
</evidence>
<keyword evidence="3" id="KW-1185">Reference proteome</keyword>
<dbReference type="SUPFAM" id="SSF56059">
    <property type="entry name" value="Glutathione synthetase ATP-binding domain-like"/>
    <property type="match status" value="1"/>
</dbReference>